<feature type="domain" description="NADH-Ubiquinone oxidoreductase (complex I) chain 5 N-terminal" evidence="10">
    <location>
        <begin position="73"/>
        <end position="117"/>
    </location>
</feature>
<dbReference type="PANTHER" id="PTHR42703">
    <property type="entry name" value="NADH DEHYDROGENASE"/>
    <property type="match status" value="1"/>
</dbReference>
<evidence type="ECO:0000256" key="2">
    <source>
        <dbReference type="ARBA" id="ARBA00005346"/>
    </source>
</evidence>
<dbReference type="GO" id="GO:0005886">
    <property type="term" value="C:plasma membrane"/>
    <property type="evidence" value="ECO:0007669"/>
    <property type="project" value="UniProtKB-SubCell"/>
</dbReference>
<comment type="similarity">
    <text evidence="2">Belongs to the CPA3 antiporters (TC 2.A.63) subunit D family.</text>
</comment>
<dbReference type="PRINTS" id="PR01434">
    <property type="entry name" value="NADHDHGNASE5"/>
</dbReference>
<keyword evidence="4 7" id="KW-0812">Transmembrane</keyword>
<dbReference type="InterPro" id="IPR001516">
    <property type="entry name" value="Proton_antipo_N"/>
</dbReference>
<evidence type="ECO:0000256" key="8">
    <source>
        <dbReference type="SAM" id="Phobius"/>
    </source>
</evidence>
<keyword evidence="5 8" id="KW-1133">Transmembrane helix</keyword>
<keyword evidence="11" id="KW-0456">Lyase</keyword>
<dbReference type="eggNOG" id="COG0651">
    <property type="taxonomic scope" value="Bacteria"/>
</dbReference>
<dbReference type="Pfam" id="PF00361">
    <property type="entry name" value="Proton_antipo_M"/>
    <property type="match status" value="1"/>
</dbReference>
<evidence type="ECO:0000313" key="12">
    <source>
        <dbReference type="Proteomes" id="UP000015380"/>
    </source>
</evidence>
<dbReference type="AlphaFoldDB" id="S5T8Z0"/>
<dbReference type="Proteomes" id="UP000015380">
    <property type="component" value="Chromosome"/>
</dbReference>
<feature type="transmembrane region" description="Helical" evidence="8">
    <location>
        <begin position="36"/>
        <end position="56"/>
    </location>
</feature>
<feature type="transmembrane region" description="Helical" evidence="8">
    <location>
        <begin position="371"/>
        <end position="394"/>
    </location>
</feature>
<evidence type="ECO:0000256" key="1">
    <source>
        <dbReference type="ARBA" id="ARBA00004651"/>
    </source>
</evidence>
<feature type="transmembrane region" description="Helical" evidence="8">
    <location>
        <begin position="248"/>
        <end position="271"/>
    </location>
</feature>
<keyword evidence="12" id="KW-1185">Reference proteome</keyword>
<reference evidence="12" key="2">
    <citation type="journal article" date="2016" name="Environ. Microbiol. Rep.">
        <title>Analysis of defence systems and a conjugative IncP-1 plasmid in the marine polyaromatic hydrocarbons-degrading bacterium Cycloclasticus sp. 78-ME.</title>
        <authorList>
            <person name="Yakimov M.M."/>
            <person name="Crisafi F."/>
            <person name="Messina E."/>
            <person name="Smedile F."/>
            <person name="Lopatina A."/>
            <person name="Denaro R."/>
            <person name="Pieper D.H."/>
            <person name="Golyshin P.N."/>
            <person name="Giuliano L."/>
        </authorList>
    </citation>
    <scope>NUCLEOTIDE SEQUENCE [LARGE SCALE GENOMIC DNA]</scope>
    <source>
        <strain evidence="12">78-ME</strain>
    </source>
</reference>
<feature type="transmembrane region" description="Helical" evidence="8">
    <location>
        <begin position="12"/>
        <end position="29"/>
    </location>
</feature>
<dbReference type="PATRIC" id="fig|1198232.3.peg.1757"/>
<feature type="transmembrane region" description="Helical" evidence="8">
    <location>
        <begin position="168"/>
        <end position="190"/>
    </location>
</feature>
<comment type="subcellular location">
    <subcellularLocation>
        <location evidence="1">Cell membrane</location>
        <topology evidence="1">Multi-pass membrane protein</topology>
    </subcellularLocation>
    <subcellularLocation>
        <location evidence="7">Membrane</location>
        <topology evidence="7">Multi-pass membrane protein</topology>
    </subcellularLocation>
</comment>
<evidence type="ECO:0000259" key="10">
    <source>
        <dbReference type="Pfam" id="PF00662"/>
    </source>
</evidence>
<dbReference type="RefSeq" id="WP_020932774.1">
    <property type="nucleotide sequence ID" value="NC_021917.1"/>
</dbReference>
<dbReference type="Pfam" id="PF00662">
    <property type="entry name" value="Proton_antipo_N"/>
    <property type="match status" value="1"/>
</dbReference>
<evidence type="ECO:0000256" key="7">
    <source>
        <dbReference type="RuleBase" id="RU000320"/>
    </source>
</evidence>
<feature type="transmembrane region" description="Helical" evidence="8">
    <location>
        <begin position="457"/>
        <end position="476"/>
    </location>
</feature>
<feature type="transmembrane region" description="Helical" evidence="8">
    <location>
        <begin position="138"/>
        <end position="156"/>
    </location>
</feature>
<evidence type="ECO:0000313" key="11">
    <source>
        <dbReference type="EMBL" id="AGS40099.1"/>
    </source>
</evidence>
<dbReference type="KEGG" id="cza:CYCME_1781"/>
<feature type="transmembrane region" description="Helical" evidence="8">
    <location>
        <begin position="283"/>
        <end position="301"/>
    </location>
</feature>
<feature type="transmembrane region" description="Helical" evidence="8">
    <location>
        <begin position="114"/>
        <end position="132"/>
    </location>
</feature>
<dbReference type="InterPro" id="IPR001750">
    <property type="entry name" value="ND/Mrp_TM"/>
</dbReference>
<keyword evidence="6 8" id="KW-0472">Membrane</keyword>
<gene>
    <name evidence="11" type="ORF">CYCME_1781</name>
</gene>
<evidence type="ECO:0000256" key="5">
    <source>
        <dbReference type="ARBA" id="ARBA00022989"/>
    </source>
</evidence>
<feature type="transmembrane region" description="Helical" evidence="8">
    <location>
        <begin position="82"/>
        <end position="102"/>
    </location>
</feature>
<organism evidence="11 12">
    <name type="scientific">Cycloclasticus zancles 78-ME</name>
    <dbReference type="NCBI Taxonomy" id="1198232"/>
    <lineage>
        <taxon>Bacteria</taxon>
        <taxon>Pseudomonadati</taxon>
        <taxon>Pseudomonadota</taxon>
        <taxon>Gammaproteobacteria</taxon>
        <taxon>Thiotrichales</taxon>
        <taxon>Piscirickettsiaceae</taxon>
        <taxon>Cycloclasticus</taxon>
    </lineage>
</organism>
<feature type="transmembrane region" description="Helical" evidence="8">
    <location>
        <begin position="313"/>
        <end position="333"/>
    </location>
</feature>
<reference evidence="11 12" key="1">
    <citation type="submission" date="2013-05" db="EMBL/GenBank/DDBJ databases">
        <title>Between feast and famine: a lifestyle of most important marine PAH-degrading bacterium Cycloclasticus sp. 7ME.</title>
        <authorList>
            <person name="Yakimov M.M."/>
            <person name="Messina E."/>
            <person name="Genovese M."/>
            <person name="Denaro R."/>
            <person name="Crisafi F."/>
            <person name="Russo D."/>
            <person name="Cappello S."/>
            <person name="Santisi S."/>
            <person name="Smedile F."/>
            <person name="Golyshina O.V."/>
            <person name="Tran H."/>
            <person name="Pieper D.H."/>
            <person name="Golyshin P.N."/>
            <person name="Giuliano L."/>
        </authorList>
    </citation>
    <scope>NUCLEOTIDE SEQUENCE [LARGE SCALE GENOMIC DNA]</scope>
    <source>
        <strain evidence="11 12">78-ME</strain>
    </source>
</reference>
<feature type="transmembrane region" description="Helical" evidence="8">
    <location>
        <begin position="210"/>
        <end position="228"/>
    </location>
</feature>
<dbReference type="GO" id="GO:0016829">
    <property type="term" value="F:lyase activity"/>
    <property type="evidence" value="ECO:0007669"/>
    <property type="project" value="UniProtKB-KW"/>
</dbReference>
<evidence type="ECO:0000259" key="9">
    <source>
        <dbReference type="Pfam" id="PF00361"/>
    </source>
</evidence>
<accession>S5T8Z0</accession>
<feature type="domain" description="NADH:quinone oxidoreductase/Mrp antiporter transmembrane" evidence="9">
    <location>
        <begin position="133"/>
        <end position="425"/>
    </location>
</feature>
<protein>
    <submittedName>
        <fullName evidence="11">Formate hydrogenlyase subunit 3/Multisubunit Na+/H+ antiporter, MnhD subunit</fullName>
    </submittedName>
</protein>
<proteinExistence type="inferred from homology"/>
<dbReference type="InterPro" id="IPR050586">
    <property type="entry name" value="CPA3_Na-H_Antiporter_D"/>
</dbReference>
<dbReference type="PANTHER" id="PTHR42703:SF1">
    <property type="entry name" value="NA(+)_H(+) ANTIPORTER SUBUNIT D1"/>
    <property type="match status" value="1"/>
</dbReference>
<evidence type="ECO:0000256" key="6">
    <source>
        <dbReference type="ARBA" id="ARBA00023136"/>
    </source>
</evidence>
<dbReference type="EMBL" id="CP005996">
    <property type="protein sequence ID" value="AGS40099.1"/>
    <property type="molecule type" value="Genomic_DNA"/>
</dbReference>
<feature type="transmembrane region" description="Helical" evidence="8">
    <location>
        <begin position="339"/>
        <end position="359"/>
    </location>
</feature>
<sequence length="491" mass="52665">MIGLAGEQIIQLAILMPLVASVLIVLAGKKPNLREAITLITAVMVALLVMTLAGQVNAGERPSFDVFEVIPGINISFSVEPLGMLFALVASILWLVTSIYAIGYMRGHHEKNQTRFYAAFAIAIASTLAAAFSGNMFTLFLCYEILTLSTYPLVTHAGTKEAKRSGRIYLGILLGTSIGFQLLAILLTWSITGTLDFKDGGILAGKLDPAYAGILYALFVFGVGKAAIMPFHKWLPAAMVAPTPVSALLHAVAVVKTGVFAILKVTIYIFGSDFITSSGAGDWLIWFAAVTILLSSLIAMTKDNLKARLAYSTISQLSYIVLGALVAVEMSLIGASMHIAMHAFAKITLFFAAGAILVAAHKKDISDMDGLGRVMPITFAAFTIGSLSIIGLPPFGGMWSKWYLALGMVQTEQWVLLTVLMLSSLLNIAYLLPISVRAFFAKPKEGVVYTQIKEAPISMLMAIGFTSLACIVLFFYSDPFYNLAVDAATGR</sequence>
<evidence type="ECO:0000256" key="4">
    <source>
        <dbReference type="ARBA" id="ARBA00022692"/>
    </source>
</evidence>
<feature type="transmembrane region" description="Helical" evidence="8">
    <location>
        <begin position="414"/>
        <end position="436"/>
    </location>
</feature>
<evidence type="ECO:0000256" key="3">
    <source>
        <dbReference type="ARBA" id="ARBA00022475"/>
    </source>
</evidence>
<keyword evidence="3" id="KW-1003">Cell membrane</keyword>
<name>S5T8Z0_9GAMM</name>
<dbReference type="HOGENOM" id="CLU_007100_9_3_6"/>